<dbReference type="RefSeq" id="WP_159026076.1">
    <property type="nucleotide sequence ID" value="NZ_JADBGF010000001.1"/>
</dbReference>
<dbReference type="GeneID" id="86833436"/>
<evidence type="ECO:0000313" key="6">
    <source>
        <dbReference type="Proteomes" id="UP000629287"/>
    </source>
</evidence>
<reference evidence="5 6" key="1">
    <citation type="submission" date="2020-10" db="EMBL/GenBank/DDBJ databases">
        <title>Sequencing the genomes of 1000 actinobacteria strains.</title>
        <authorList>
            <person name="Klenk H.-P."/>
        </authorList>
    </citation>
    <scope>NUCLEOTIDE SEQUENCE [LARGE SCALE GENOMIC DNA]</scope>
    <source>
        <strain evidence="5 6">DSM 41803</strain>
    </source>
</reference>
<evidence type="ECO:0000313" key="5">
    <source>
        <dbReference type="EMBL" id="MBE1602911.1"/>
    </source>
</evidence>
<proteinExistence type="predicted"/>
<feature type="domain" description="ABC toxin N-terminal" evidence="4">
    <location>
        <begin position="1662"/>
        <end position="1787"/>
    </location>
</feature>
<keyword evidence="6" id="KW-1185">Reference proteome</keyword>
<dbReference type="Pfam" id="PF20220">
    <property type="entry name" value="ABC_toxin_N"/>
    <property type="match status" value="1"/>
</dbReference>
<name>A0A8I0PI18_9ACTN</name>
<dbReference type="Pfam" id="PF18413">
    <property type="entry name" value="Neuraminidase"/>
    <property type="match status" value="1"/>
</dbReference>
<accession>A0A8I0PI18</accession>
<dbReference type="Proteomes" id="UP000629287">
    <property type="component" value="Unassembled WGS sequence"/>
</dbReference>
<dbReference type="InterPro" id="IPR040840">
    <property type="entry name" value="TcA_TcB_BD"/>
</dbReference>
<dbReference type="InterPro" id="IPR041079">
    <property type="entry name" value="Neuraminidase-like"/>
</dbReference>
<evidence type="ECO:0000259" key="2">
    <source>
        <dbReference type="Pfam" id="PF18276"/>
    </source>
</evidence>
<evidence type="ECO:0000256" key="1">
    <source>
        <dbReference type="SAM" id="MobiDB-lite"/>
    </source>
</evidence>
<dbReference type="EMBL" id="JADBGF010000001">
    <property type="protein sequence ID" value="MBE1602911.1"/>
    <property type="molecule type" value="Genomic_DNA"/>
</dbReference>
<gene>
    <name evidence="5" type="ORF">H4687_009040</name>
</gene>
<protein>
    <recommendedName>
        <fullName evidence="7">Virulence plasmid A protein</fullName>
    </recommendedName>
</protein>
<organism evidence="5 6">
    <name type="scientific">Streptomyces stelliscabiei</name>
    <dbReference type="NCBI Taxonomy" id="146820"/>
    <lineage>
        <taxon>Bacteria</taxon>
        <taxon>Bacillati</taxon>
        <taxon>Actinomycetota</taxon>
        <taxon>Actinomycetes</taxon>
        <taxon>Kitasatosporales</taxon>
        <taxon>Streptomycetaceae</taxon>
        <taxon>Streptomyces</taxon>
    </lineage>
</organism>
<feature type="region of interest" description="Disordered" evidence="1">
    <location>
        <begin position="1"/>
        <end position="21"/>
    </location>
</feature>
<evidence type="ECO:0000259" key="3">
    <source>
        <dbReference type="Pfam" id="PF18413"/>
    </source>
</evidence>
<sequence>MPAERSYLITGTITDSKGSPLPDALVRASGPGQGHQDSPLGEAFTESAGRYRIRVDEDSSDPHTHVATVIIKVLIDGIVVGTSKPNRKQAPETVISLKTGFQPTTPAQRTVSGIVRDQFGQAMQNVTVQAFDRDLRTEQLLGQKAVGPDGRYEISYTDNKFNADEKGSADLVLVVLRFSTVLFRSPVHYNAPADYEVNLTLQGAVYSGPSEWEVQTGVITPLLGTLAPIDLREDQQHQDVSFLVGETGYTALEIGTWVASWRLADRTQRDGTPLPAEVFFAFLRQGEPSIFRESLLADVQHPERIILMEEALLRALSGLDEQRQRDLLVKAIDDNLVSANLRPRIGEFLAVLARIRLKYTADITVGGGKGTIGQLLNVANVPADQRTTILATMSDHTGSLAELWKRLDDDPSLPDATVKKVRTVVEIGSLTRNHVPLVTVLADDINSGRLTKRALAQYSKADWFDVFARRLPNGTPVGVPDNMDGTTTEEKKATYAAILDQQFERSYPTASLAAKIVRSDSSAEQLSRRVARFLDDHPDFHLDRFRIDHYLAEQLSRNGGDRQRQDGAAAAQPDAELLAELASVQRVFKLNPTFSAANALLSQSIDSAQQIYFMGEGQFVSVLAGSINRIEARRIYRRAENAYALALTTFADYNRALTGALPAALPSPQTTPESQLLAGAFPTPQAELEREPQPRTLPSLQTLIGSLDYCDCPACRSVYSPAAHFVDVLRFLGDRGTQGTGPHSGKGVLQVLLERRPDLGDVELSCENTNTAVPYIDLVNEILEDVVTPPALVVLDPGIVPKLVEGPIAPEILAELRTKDVAISDDAWVYAPDSQGRWVIRDSTHSYSVFHRGAALFLRATRQTTGSAAEVRANPEHLNLSAYTKLTGEVFPFSLPFNLPNEQSRGYLDQLGVPQPRLLGLFQRSSPDGAAKTPTDAQVDCALLGIGDVERQVLSGTLGRQPWEYWGLAETGNSIPHPDTPTDPTQNVTGTWIEVLAKVPVMLHRTKLAYRDLVQLLEMRWVDPANALTILEPADPNAAACDTSSFTIGGLTADALGQIHRFVRLWRRLGIPMWELDRYLTAWTLNDTGLRGIASIRRLQERTGLDWSTLVTVFAGFDDHEYVDRATDGGIPVQTVYQRLFRNRLVDATGGFPPRAAELGGTIGQRVPGLLAGLRLSESDLGLILADRSLDFGSPLNAGVLADLHRITALSRGLGLTIGEFLRLGRMWSSDPFTSPASAVEFSSLVDQVTSSAFSVADLDYLLTHHFTVNSGIALEDRAVLAFLKQLRQGLTEIADRLARQKDETDADYVTTRLGLVPTLAADADLVTAMALVNGSWTGSTAEREALIDRYFGVLFNDLTEAHTKLAALPPGETPAKRQERIDARFAFVMPKLQAFLLRAQKDLYVDQQVAALLGIDEPSAETALTRLHLPSSTTDLRRVINDPRLLVTAADGSFQFPLDELTFSDIYKALRLLHKVAIVIGKLNMKPAEVSWWLSGDHAERLGWIRADMLGFDQSITVAIGRWTAMQWFFDWKSHLPASSLSALDFADELLSPTAPSTATITALAKLTAWRAEDITALVTAFGWLTATGVDQVKAQLARAENLRRVAYCMAALPRLGVEAKRAIAWADATPSAAIADGIKQALKARYDLPQWLKANRPVQDALRERRRDVLVDWLVAHPDPIQGQHWTDANGLYSHLLIDVEMSACALTSRLKQATGSAQLFVQRVLLNLEPDIVASTVKDPKWKQWQWMRRYRIWEANRKVFLYPENWIEPELRDEKSPFFVDLENELQQNDVTAETVEQAYRGYLEKLDKVANLEIRAMYEERIGDESVLHVVGRTRSNKGAEYFYRTRVNRARWTPWQPVGLEIQSDHLTLGMHNRRLYMFWPQFLEKATVPDRVPTPSANSAFFLPTPDKYWDVQMYWSELKQGKWTPKVLSDTPMTVSRLATAVFVLDRITFRTRTAPQIRTCLFTSPVPDWLAPNGKDYFEKLGPQITPGEAALAEHLVSPPNSRFSGNLIQHLDPPQYFYYSSEIDSPKDEPHRIQSHSNAEPIMLLQNIVPGRTWTVIDSQALGFAGSGSFFTWDPARTYFVDYDHRTYWTYFSRAWHSWSISSFRFQPHYHPFVELFIKELNTWGLPGLLNRRIQVSPETVPGSASPFDFAAYQPNNDTVARPWPTEEVDFDYEGAYAAYNWELFFHVPMFIAGKLAANQRFEEALEWYHSVFNPTSTDTATPDPDTPQQKFWITKPFYETTKADYYQQKIENIMKVIAKGDAKLQAQVTEWRDHPFNPHLIARMRTVAYQKNVLIKYIQTLIAWGDQLFGQDTVESNNEATQLYVLAATMLGPRPKNVPRRVPNPVRTFYQLQAAGIDVFGNVLRQVENLLPGVPAPSAPVPDGPELPRLDVLYFGIPTNEKLLTLWDAVDDRLFKIRHCMNIAGQVRQLPLFEPPIDPALLVKATAAGLDIGAALSDISAPMPAYRFSVMLQRAQEVCAAVSNLGAAMLSALEKRDVEAFTALRSSHEMALLDLLRDVRDSQVAEARETWEASLRSRDVVELRRAYHQRLLDEGLNTGEHVSLALSGVSLGLEATIVVGTILSGGLKLIPTFLAGAAGFGGTPTVSGSTGGPQIGGAAESAVSVLRSLATAAEKGASVASVLAGHARRAQEWEHQAAMAATELPQVDKQILAAEIRHRIAEQELRHHDRQRENATAEEDFQRTKFTNKELFDWMVGQLSAVYFQSYQLAFDLAKRAERCFRHELGLSDSNYVRYGYWDSLRKGLLAGERLGHDLRRLDAAYLELHKREYELTKHISLADLDPVALLQLKTNGECFIDIPEAIFDLDHPGQYFRRLKTVSLSVPCVVGPYGTVGCTLTLTANSLRKDASLLGGKYPRDPAGDIRFRDGVTAVQSIATSSAVNDAGVFDLRFDDQRYLPFEGAGAISSWHLRLNSEIAQFDTDSISDVVIHLQYTAREGGGLLRTEALKDIDKTLSSVALAGGRNGLYRVLDLKREFPDEFYRFLHPANPTDDQTIELGDLTDRLPSFTRAFATKKVRRVEIAARMKDTATYEVQLAPLGSGSGDLLTLAPDPTYRGMHRATKDLTGQEAPMTGWTVKIRKAGAPDFDSLPADAVDELFLILNYTVD</sequence>
<feature type="domain" description="Tc toxin complex TcA C-terminal TcB-binding" evidence="2">
    <location>
        <begin position="2680"/>
        <end position="2966"/>
    </location>
</feature>
<comment type="caution">
    <text evidence="5">The sequence shown here is derived from an EMBL/GenBank/DDBJ whole genome shotgun (WGS) entry which is preliminary data.</text>
</comment>
<dbReference type="InterPro" id="IPR046839">
    <property type="entry name" value="ABC_toxin_N"/>
</dbReference>
<dbReference type="Pfam" id="PF18276">
    <property type="entry name" value="TcA_TcB_BD"/>
    <property type="match status" value="1"/>
</dbReference>
<evidence type="ECO:0000259" key="4">
    <source>
        <dbReference type="Pfam" id="PF20220"/>
    </source>
</evidence>
<evidence type="ECO:0008006" key="7">
    <source>
        <dbReference type="Google" id="ProtNLM"/>
    </source>
</evidence>
<feature type="domain" description="Neuraminidase-like" evidence="3">
    <location>
        <begin position="1817"/>
        <end position="1941"/>
    </location>
</feature>